<proteinExistence type="predicted"/>
<keyword evidence="6" id="KW-1185">Reference proteome</keyword>
<evidence type="ECO:0000256" key="1">
    <source>
        <dbReference type="ARBA" id="ARBA00001968"/>
    </source>
</evidence>
<evidence type="ECO:0000313" key="6">
    <source>
        <dbReference type="Proteomes" id="UP000199051"/>
    </source>
</evidence>
<dbReference type="Proteomes" id="UP000199051">
    <property type="component" value="Unassembled WGS sequence"/>
</dbReference>
<dbReference type="EMBL" id="FOGI01000008">
    <property type="protein sequence ID" value="SES19695.1"/>
    <property type="molecule type" value="Genomic_DNA"/>
</dbReference>
<organism evidence="5 6">
    <name type="scientific">Actinokineospora terrae</name>
    <dbReference type="NCBI Taxonomy" id="155974"/>
    <lineage>
        <taxon>Bacteria</taxon>
        <taxon>Bacillati</taxon>
        <taxon>Actinomycetota</taxon>
        <taxon>Actinomycetes</taxon>
        <taxon>Pseudonocardiales</taxon>
        <taxon>Pseudonocardiaceae</taxon>
        <taxon>Actinokineospora</taxon>
    </lineage>
</organism>
<dbReference type="InterPro" id="IPR027806">
    <property type="entry name" value="HARBI1_dom"/>
</dbReference>
<comment type="cofactor">
    <cofactor evidence="1">
        <name>a divalent metal cation</name>
        <dbReference type="ChEBI" id="CHEBI:60240"/>
    </cofactor>
</comment>
<evidence type="ECO:0000256" key="2">
    <source>
        <dbReference type="ARBA" id="ARBA00022723"/>
    </source>
</evidence>
<sequence>MYHTTGLRRDQVTDLCAAIHQGTVNADRRWPPSLGLFTSVVVTLTYLRRNRVQVELAETFGVSQSTISRAITAVTPVLAGLLSECVPTADELDSRSSYIVDGTLLPCWSWVSREKTLYSGKHRTTGLNVQVACTLDGRLAWVSDPLPGNWHDTRCLTESGVLDKDVSHWMGDKAYVGMGILTPIREPARRELTRWERNFNYEHNAIRVRVEHAIANLTTWRILHTDYRRPFTTFATTITAVLGLQFYRQA</sequence>
<dbReference type="RefSeq" id="WP_177215661.1">
    <property type="nucleotide sequence ID" value="NZ_FOGI01000008.1"/>
</dbReference>
<feature type="domain" description="Transposase Helix-turn-helix" evidence="4">
    <location>
        <begin position="33"/>
        <end position="83"/>
    </location>
</feature>
<keyword evidence="5" id="KW-0255">Endonuclease</keyword>
<dbReference type="Pfam" id="PF13359">
    <property type="entry name" value="DDE_Tnp_4"/>
    <property type="match status" value="1"/>
</dbReference>
<name>A0A1H9VDE2_9PSEU</name>
<evidence type="ECO:0000259" key="3">
    <source>
        <dbReference type="Pfam" id="PF13359"/>
    </source>
</evidence>
<accession>A0A1H9VDE2</accession>
<keyword evidence="2" id="KW-0479">Metal-binding</keyword>
<dbReference type="Pfam" id="PF13613">
    <property type="entry name" value="HTH_Tnp_4"/>
    <property type="match status" value="1"/>
</dbReference>
<protein>
    <submittedName>
        <fullName evidence="5">Helix-turn-helix of DDE superfamily endonuclease</fullName>
    </submittedName>
</protein>
<dbReference type="GO" id="GO:0004519">
    <property type="term" value="F:endonuclease activity"/>
    <property type="evidence" value="ECO:0007669"/>
    <property type="project" value="UniProtKB-KW"/>
</dbReference>
<keyword evidence="5" id="KW-0378">Hydrolase</keyword>
<dbReference type="InterPro" id="IPR027805">
    <property type="entry name" value="Transposase_HTH_dom"/>
</dbReference>
<feature type="domain" description="DDE Tnp4" evidence="3">
    <location>
        <begin position="100"/>
        <end position="243"/>
    </location>
</feature>
<reference evidence="6" key="1">
    <citation type="submission" date="2016-10" db="EMBL/GenBank/DDBJ databases">
        <authorList>
            <person name="Varghese N."/>
            <person name="Submissions S."/>
        </authorList>
    </citation>
    <scope>NUCLEOTIDE SEQUENCE [LARGE SCALE GENOMIC DNA]</scope>
    <source>
        <strain evidence="6">DSM 44260</strain>
    </source>
</reference>
<dbReference type="STRING" id="155974.SAMN04487818_108279"/>
<dbReference type="AlphaFoldDB" id="A0A1H9VDE2"/>
<evidence type="ECO:0000313" key="5">
    <source>
        <dbReference type="EMBL" id="SES19695.1"/>
    </source>
</evidence>
<keyword evidence="5" id="KW-0540">Nuclease</keyword>
<gene>
    <name evidence="5" type="ORF">SAMN04487818_108279</name>
</gene>
<dbReference type="GO" id="GO:0046872">
    <property type="term" value="F:metal ion binding"/>
    <property type="evidence" value="ECO:0007669"/>
    <property type="project" value="UniProtKB-KW"/>
</dbReference>
<evidence type="ECO:0000259" key="4">
    <source>
        <dbReference type="Pfam" id="PF13613"/>
    </source>
</evidence>